<comment type="caution">
    <text evidence="7">The sequence shown here is derived from an EMBL/GenBank/DDBJ whole genome shotgun (WGS) entry which is preliminary data.</text>
</comment>
<keyword evidence="2 6" id="KW-0812">Transmembrane</keyword>
<evidence type="ECO:0000256" key="2">
    <source>
        <dbReference type="ARBA" id="ARBA00022692"/>
    </source>
</evidence>
<gene>
    <name evidence="7" type="ORF">VNI00_009947</name>
</gene>
<feature type="region of interest" description="Disordered" evidence="5">
    <location>
        <begin position="159"/>
        <end position="218"/>
    </location>
</feature>
<evidence type="ECO:0000256" key="3">
    <source>
        <dbReference type="ARBA" id="ARBA00022989"/>
    </source>
</evidence>
<dbReference type="GO" id="GO:0071944">
    <property type="term" value="C:cell periphery"/>
    <property type="evidence" value="ECO:0007669"/>
    <property type="project" value="UniProtKB-ARBA"/>
</dbReference>
<feature type="transmembrane region" description="Helical" evidence="6">
    <location>
        <begin position="221"/>
        <end position="246"/>
    </location>
</feature>
<name>A0AAW0CMJ7_9AGAR</name>
<keyword evidence="3 6" id="KW-1133">Transmembrane helix</keyword>
<proteinExistence type="predicted"/>
<keyword evidence="4 6" id="KW-0472">Membrane</keyword>
<evidence type="ECO:0000256" key="5">
    <source>
        <dbReference type="SAM" id="MobiDB-lite"/>
    </source>
</evidence>
<protein>
    <submittedName>
        <fullName evidence="7">Uncharacterized protein</fullName>
    </submittedName>
</protein>
<dbReference type="EMBL" id="JAYKXP010000038">
    <property type="protein sequence ID" value="KAK7040141.1"/>
    <property type="molecule type" value="Genomic_DNA"/>
</dbReference>
<comment type="subcellular location">
    <subcellularLocation>
        <location evidence="1">Membrane</location>
        <topology evidence="1">Single-pass membrane protein</topology>
    </subcellularLocation>
</comment>
<evidence type="ECO:0000313" key="7">
    <source>
        <dbReference type="EMBL" id="KAK7040141.1"/>
    </source>
</evidence>
<evidence type="ECO:0000313" key="8">
    <source>
        <dbReference type="Proteomes" id="UP001383192"/>
    </source>
</evidence>
<accession>A0AAW0CMJ7</accession>
<dbReference type="AlphaFoldDB" id="A0AAW0CMJ7"/>
<dbReference type="InterPro" id="IPR051694">
    <property type="entry name" value="Immunoregulatory_rcpt-like"/>
</dbReference>
<reference evidence="7 8" key="1">
    <citation type="submission" date="2024-01" db="EMBL/GenBank/DDBJ databases">
        <title>A draft genome for a cacao thread blight-causing isolate of Paramarasmius palmivorus.</title>
        <authorList>
            <person name="Baruah I.K."/>
            <person name="Bukari Y."/>
            <person name="Amoako-Attah I."/>
            <person name="Meinhardt L.W."/>
            <person name="Bailey B.A."/>
            <person name="Cohen S.P."/>
        </authorList>
    </citation>
    <scope>NUCLEOTIDE SEQUENCE [LARGE SCALE GENOMIC DNA]</scope>
    <source>
        <strain evidence="7 8">GH-12</strain>
    </source>
</reference>
<organism evidence="7 8">
    <name type="scientific">Paramarasmius palmivorus</name>
    <dbReference type="NCBI Taxonomy" id="297713"/>
    <lineage>
        <taxon>Eukaryota</taxon>
        <taxon>Fungi</taxon>
        <taxon>Dikarya</taxon>
        <taxon>Basidiomycota</taxon>
        <taxon>Agaricomycotina</taxon>
        <taxon>Agaricomycetes</taxon>
        <taxon>Agaricomycetidae</taxon>
        <taxon>Agaricales</taxon>
        <taxon>Marasmiineae</taxon>
        <taxon>Marasmiaceae</taxon>
        <taxon>Paramarasmius</taxon>
    </lineage>
</organism>
<feature type="compositionally biased region" description="Low complexity" evidence="5">
    <location>
        <begin position="159"/>
        <end position="212"/>
    </location>
</feature>
<evidence type="ECO:0000256" key="4">
    <source>
        <dbReference type="ARBA" id="ARBA00023136"/>
    </source>
</evidence>
<dbReference type="PANTHER" id="PTHR15549">
    <property type="entry name" value="PAIRED IMMUNOGLOBULIN-LIKE TYPE 2 RECEPTOR"/>
    <property type="match status" value="1"/>
</dbReference>
<feature type="region of interest" description="Disordered" evidence="5">
    <location>
        <begin position="282"/>
        <end position="346"/>
    </location>
</feature>
<keyword evidence="8" id="KW-1185">Reference proteome</keyword>
<sequence length="346" mass="38033">MSDTTPPRFRNLTFDDRDTQHLQYSGSWLRTGTYNATNTGQTGTLAVANKQAMVTFDFPVLANGFFYYGIRRSGPGLYAICIDCNPEDQHFEDIDARNSTDNGRNPPVLLYHRWFETPGQHTVILKNQRDPRVKNDISQLTLDRFELQVIDETRVVTVSSGQTSSASDSQPSTPSSSAPVSQPSTPSSGAPVSQPSTPSSSNPVSQPSTSSSTKNEGSKSIGIIMGSVVGVFIGLMALIALARCCWRRRNATSRVIDETVPANVGLFDVTPYTYISPLEKNRAKQGHAQPLPDTSQPPDPNTPAPGDLISPRRERRRAVDMRGIEEQNDDRATLPPDYDQVFRSRS</sequence>
<dbReference type="Proteomes" id="UP001383192">
    <property type="component" value="Unassembled WGS sequence"/>
</dbReference>
<evidence type="ECO:0000256" key="6">
    <source>
        <dbReference type="SAM" id="Phobius"/>
    </source>
</evidence>
<dbReference type="GO" id="GO:0016020">
    <property type="term" value="C:membrane"/>
    <property type="evidence" value="ECO:0007669"/>
    <property type="project" value="UniProtKB-SubCell"/>
</dbReference>
<evidence type="ECO:0000256" key="1">
    <source>
        <dbReference type="ARBA" id="ARBA00004167"/>
    </source>
</evidence>
<feature type="compositionally biased region" description="Basic and acidic residues" evidence="5">
    <location>
        <begin position="317"/>
        <end position="332"/>
    </location>
</feature>